<dbReference type="PANTHER" id="PTHR33395:SF22">
    <property type="entry name" value="REVERSE TRANSCRIPTASE DOMAIN-CONTAINING PROTEIN"/>
    <property type="match status" value="1"/>
</dbReference>
<feature type="non-terminal residue" evidence="1">
    <location>
        <position position="119"/>
    </location>
</feature>
<name>A0A091N556_9PASS</name>
<dbReference type="GO" id="GO:0007508">
    <property type="term" value="P:larval heart development"/>
    <property type="evidence" value="ECO:0007669"/>
    <property type="project" value="TreeGrafter"/>
</dbReference>
<protein>
    <recommendedName>
        <fullName evidence="3">RNA-directed DNA polymerase from mobile element jockey</fullName>
    </recommendedName>
</protein>
<dbReference type="Proteomes" id="UP000053537">
    <property type="component" value="Unassembled WGS sequence"/>
</dbReference>
<dbReference type="AlphaFoldDB" id="A0A091N556"/>
<evidence type="ECO:0008006" key="3">
    <source>
        <dbReference type="Google" id="ProtNLM"/>
    </source>
</evidence>
<proteinExistence type="predicted"/>
<sequence>GGSWGSKVTPTVGEEQIQDHLMIMNSHKSVGLDGMHPMVLRELADVVVKTHSIIFEKSRLLDKVSGDLKKGNINPILKQGTKEDLGNYRSVNLTSVPGKIMEQVLMEAVLKHTKDKEVI</sequence>
<accession>A0A091N556</accession>
<keyword evidence="2" id="KW-1185">Reference proteome</keyword>
<dbReference type="EMBL" id="KK842277">
    <property type="protein sequence ID" value="KFP84551.1"/>
    <property type="molecule type" value="Genomic_DNA"/>
</dbReference>
<feature type="non-terminal residue" evidence="1">
    <location>
        <position position="1"/>
    </location>
</feature>
<dbReference type="PANTHER" id="PTHR33395">
    <property type="entry name" value="TRANSCRIPTASE, PUTATIVE-RELATED-RELATED"/>
    <property type="match status" value="1"/>
</dbReference>
<evidence type="ECO:0000313" key="1">
    <source>
        <dbReference type="EMBL" id="KFP84551.1"/>
    </source>
</evidence>
<gene>
    <name evidence="1" type="ORF">N310_02049</name>
</gene>
<reference evidence="1 2" key="1">
    <citation type="submission" date="2014-04" db="EMBL/GenBank/DDBJ databases">
        <title>Genome evolution of avian class.</title>
        <authorList>
            <person name="Zhang G."/>
            <person name="Li C."/>
        </authorList>
    </citation>
    <scope>NUCLEOTIDE SEQUENCE [LARGE SCALE GENOMIC DNA]</scope>
    <source>
        <strain evidence="1">BGI_N310</strain>
    </source>
</reference>
<dbReference type="GO" id="GO:0061343">
    <property type="term" value="P:cell adhesion involved in heart morphogenesis"/>
    <property type="evidence" value="ECO:0007669"/>
    <property type="project" value="TreeGrafter"/>
</dbReference>
<dbReference type="GO" id="GO:0031012">
    <property type="term" value="C:extracellular matrix"/>
    <property type="evidence" value="ECO:0007669"/>
    <property type="project" value="TreeGrafter"/>
</dbReference>
<organism evidence="1 2">
    <name type="scientific">Acanthisitta chloris</name>
    <name type="common">rifleman</name>
    <dbReference type="NCBI Taxonomy" id="57068"/>
    <lineage>
        <taxon>Eukaryota</taxon>
        <taxon>Metazoa</taxon>
        <taxon>Chordata</taxon>
        <taxon>Craniata</taxon>
        <taxon>Vertebrata</taxon>
        <taxon>Euteleostomi</taxon>
        <taxon>Archelosauria</taxon>
        <taxon>Archosauria</taxon>
        <taxon>Dinosauria</taxon>
        <taxon>Saurischia</taxon>
        <taxon>Theropoda</taxon>
        <taxon>Coelurosauria</taxon>
        <taxon>Aves</taxon>
        <taxon>Neognathae</taxon>
        <taxon>Neoaves</taxon>
        <taxon>Telluraves</taxon>
        <taxon>Australaves</taxon>
        <taxon>Passeriformes</taxon>
        <taxon>Acanthisittidae</taxon>
        <taxon>Acanthisitta</taxon>
    </lineage>
</organism>
<evidence type="ECO:0000313" key="2">
    <source>
        <dbReference type="Proteomes" id="UP000053537"/>
    </source>
</evidence>